<sequence>MNTIESQAPQANPAAIAAILNDSRDEPLRNKATRVALEVLELVPDLPRAGTEIMMTSLARYNGNRYVACSTSYSTVLFFGKHAMVLSNKDGGHVPWVSTDKMNVPDMTFFKCRVRIDDGLSAHLLAYIETMMHAERVAADAALAHLGDEQEEDDCSVPAP</sequence>
<organism evidence="1 2">
    <name type="scientific">Massilia orientalis</name>
    <dbReference type="NCBI Taxonomy" id="3050128"/>
    <lineage>
        <taxon>Bacteria</taxon>
        <taxon>Pseudomonadati</taxon>
        <taxon>Pseudomonadota</taxon>
        <taxon>Betaproteobacteria</taxon>
        <taxon>Burkholderiales</taxon>
        <taxon>Oxalobacteraceae</taxon>
        <taxon>Telluria group</taxon>
        <taxon>Massilia</taxon>
    </lineage>
</organism>
<name>A0ACC7MDS2_9BURK</name>
<reference evidence="1" key="1">
    <citation type="submission" date="2024-11" db="EMBL/GenBank/DDBJ databases">
        <title>Description of Massilia orientalis sp. nov., isolated from rhizosphere soil of Ageratina adenophora.</title>
        <authorList>
            <person name="Wang Y."/>
        </authorList>
    </citation>
    <scope>NUCLEOTIDE SEQUENCE</scope>
    <source>
        <strain evidence="1">YIM B02787</strain>
    </source>
</reference>
<proteinExistence type="predicted"/>
<evidence type="ECO:0000313" key="1">
    <source>
        <dbReference type="EMBL" id="MFJ1470197.1"/>
    </source>
</evidence>
<dbReference type="EMBL" id="JASNRB020000013">
    <property type="protein sequence ID" value="MFJ1470197.1"/>
    <property type="molecule type" value="Genomic_DNA"/>
</dbReference>
<protein>
    <submittedName>
        <fullName evidence="1">Uncharacterized protein</fullName>
    </submittedName>
</protein>
<accession>A0ACC7MDS2</accession>
<gene>
    <name evidence="1" type="ORF">QPK29_020995</name>
</gene>
<evidence type="ECO:0000313" key="2">
    <source>
        <dbReference type="Proteomes" id="UP001168096"/>
    </source>
</evidence>
<comment type="caution">
    <text evidence="1">The sequence shown here is derived from an EMBL/GenBank/DDBJ whole genome shotgun (WGS) entry which is preliminary data.</text>
</comment>
<dbReference type="Proteomes" id="UP001168096">
    <property type="component" value="Unassembled WGS sequence"/>
</dbReference>
<keyword evidence="2" id="KW-1185">Reference proteome</keyword>